<sequence length="290" mass="30329">MALVALASAKGSPGVTTASLVLGALWPRQVLLAECDPSGSDVAIRMTAPGGQPLNSDRGLVSLAAASRKGLGDEVILAHSQQLDGGLDVMLGVRAPEQVGGMGGLWSPLGLTFNQMQSADVLADCGRIGASSPQLPVIQAARLVVLVCTATGSSVAHLRERLSTLIHHVDARLGVMVVADPKRRDGVKQVWSVLDAMSVQIQHRWHLAYDPVGAAFFDGRGHGRLDRTALIRTAGDIAGEMAALVASPMQHEFDMAQAAFPEGQIGYSPDGQMGYGSEGPGSPSEWEGRR</sequence>
<dbReference type="RefSeq" id="WP_133801275.1">
    <property type="nucleotide sequence ID" value="NZ_SNWQ01000008.1"/>
</dbReference>
<dbReference type="OrthoDB" id="5243870at2"/>
<dbReference type="EMBL" id="SNWQ01000008">
    <property type="protein sequence ID" value="TDO47837.1"/>
    <property type="molecule type" value="Genomic_DNA"/>
</dbReference>
<proteinExistence type="predicted"/>
<reference evidence="2 3" key="1">
    <citation type="submission" date="2019-03" db="EMBL/GenBank/DDBJ databases">
        <title>Genomic Encyclopedia of Type Strains, Phase III (KMG-III): the genomes of soil and plant-associated and newly described type strains.</title>
        <authorList>
            <person name="Whitman W."/>
        </authorList>
    </citation>
    <scope>NUCLEOTIDE SEQUENCE [LARGE SCALE GENOMIC DNA]</scope>
    <source>
        <strain evidence="2 3">VKM Ac-2527</strain>
    </source>
</reference>
<organism evidence="2 3">
    <name type="scientific">Kribbella caucasensis</name>
    <dbReference type="NCBI Taxonomy" id="2512215"/>
    <lineage>
        <taxon>Bacteria</taxon>
        <taxon>Bacillati</taxon>
        <taxon>Actinomycetota</taxon>
        <taxon>Actinomycetes</taxon>
        <taxon>Propionibacteriales</taxon>
        <taxon>Kribbellaceae</taxon>
        <taxon>Kribbella</taxon>
    </lineage>
</organism>
<dbReference type="Gene3D" id="3.40.50.300">
    <property type="entry name" value="P-loop containing nucleotide triphosphate hydrolases"/>
    <property type="match status" value="1"/>
</dbReference>
<dbReference type="Proteomes" id="UP000295388">
    <property type="component" value="Unassembled WGS sequence"/>
</dbReference>
<feature type="compositionally biased region" description="Low complexity" evidence="1">
    <location>
        <begin position="280"/>
        <end position="290"/>
    </location>
</feature>
<evidence type="ECO:0000313" key="3">
    <source>
        <dbReference type="Proteomes" id="UP000295388"/>
    </source>
</evidence>
<dbReference type="AlphaFoldDB" id="A0A4V3C9Y1"/>
<evidence type="ECO:0000256" key="1">
    <source>
        <dbReference type="SAM" id="MobiDB-lite"/>
    </source>
</evidence>
<name>A0A4V3C9Y1_9ACTN</name>
<gene>
    <name evidence="2" type="ORF">EV643_108151</name>
</gene>
<accession>A0A4V3C9Y1</accession>
<dbReference type="SUPFAM" id="SSF52540">
    <property type="entry name" value="P-loop containing nucleoside triphosphate hydrolases"/>
    <property type="match status" value="1"/>
</dbReference>
<keyword evidence="3" id="KW-1185">Reference proteome</keyword>
<protein>
    <recommendedName>
        <fullName evidence="4">MinD-like ATPase involved in chromosome partitioning or flagellar assembly</fullName>
    </recommendedName>
</protein>
<dbReference type="InterPro" id="IPR027417">
    <property type="entry name" value="P-loop_NTPase"/>
</dbReference>
<evidence type="ECO:0008006" key="4">
    <source>
        <dbReference type="Google" id="ProtNLM"/>
    </source>
</evidence>
<feature type="region of interest" description="Disordered" evidence="1">
    <location>
        <begin position="267"/>
        <end position="290"/>
    </location>
</feature>
<comment type="caution">
    <text evidence="2">The sequence shown here is derived from an EMBL/GenBank/DDBJ whole genome shotgun (WGS) entry which is preliminary data.</text>
</comment>
<evidence type="ECO:0000313" key="2">
    <source>
        <dbReference type="EMBL" id="TDO47837.1"/>
    </source>
</evidence>